<sequence>SIKAWIHSELEDKIPTIIHDAFFACCWNDEMVHISRFSVKRDWQKIGLADKMLALALEDIRREWPNAVGVYFQKGDIEFDDIQPFTNNNFTVIPKSNNRGGDEVYLYKFPLKVEDLEYKRKLTKRSGRDALLLSAMIKGSEGIDTMIGLDTRYEDPHDDKMEVACMEEAHDTIRITFVKIDYIWLQVPEVISTLFTEALKDIPKHWPNAISAVLSIQAGHPAYQYFVASLKESGFRRIAEGPDGEETYAYKYQLSTSS</sequence>
<organism evidence="1 2">
    <name type="scientific">Perkinsus chesapeaki</name>
    <name type="common">Clam parasite</name>
    <name type="synonym">Perkinsus andrewsi</name>
    <dbReference type="NCBI Taxonomy" id="330153"/>
    <lineage>
        <taxon>Eukaryota</taxon>
        <taxon>Sar</taxon>
        <taxon>Alveolata</taxon>
        <taxon>Perkinsozoa</taxon>
        <taxon>Perkinsea</taxon>
        <taxon>Perkinsida</taxon>
        <taxon>Perkinsidae</taxon>
        <taxon>Perkinsus</taxon>
    </lineage>
</organism>
<reference evidence="1 2" key="1">
    <citation type="submission" date="2020-04" db="EMBL/GenBank/DDBJ databases">
        <title>Perkinsus chesapeaki whole genome sequence.</title>
        <authorList>
            <person name="Bogema D.R."/>
        </authorList>
    </citation>
    <scope>NUCLEOTIDE SEQUENCE [LARGE SCALE GENOMIC DNA]</scope>
    <source>
        <strain evidence="1">ATCC PRA-425</strain>
    </source>
</reference>
<proteinExistence type="predicted"/>
<name>A0A7J6KTD1_PERCH</name>
<protein>
    <submittedName>
        <fullName evidence="1">Uncharacterized protein</fullName>
    </submittedName>
</protein>
<dbReference type="EMBL" id="JAAPAO010001278">
    <property type="protein sequence ID" value="KAF4650357.1"/>
    <property type="molecule type" value="Genomic_DNA"/>
</dbReference>
<evidence type="ECO:0000313" key="2">
    <source>
        <dbReference type="Proteomes" id="UP000591131"/>
    </source>
</evidence>
<evidence type="ECO:0000313" key="1">
    <source>
        <dbReference type="EMBL" id="KAF4650357.1"/>
    </source>
</evidence>
<accession>A0A7J6KTD1</accession>
<dbReference type="AlphaFoldDB" id="A0A7J6KTD1"/>
<feature type="non-terminal residue" evidence="1">
    <location>
        <position position="1"/>
    </location>
</feature>
<gene>
    <name evidence="1" type="ORF">FOL47_001205</name>
</gene>
<keyword evidence="2" id="KW-1185">Reference proteome</keyword>
<comment type="caution">
    <text evidence="1">The sequence shown here is derived from an EMBL/GenBank/DDBJ whole genome shotgun (WGS) entry which is preliminary data.</text>
</comment>
<dbReference type="Proteomes" id="UP000591131">
    <property type="component" value="Unassembled WGS sequence"/>
</dbReference>